<keyword evidence="3" id="KW-1185">Reference proteome</keyword>
<feature type="transmembrane region" description="Helical" evidence="1">
    <location>
        <begin position="20"/>
        <end position="45"/>
    </location>
</feature>
<keyword evidence="1" id="KW-0472">Membrane</keyword>
<dbReference type="AlphaFoldDB" id="A0A316AFB6"/>
<evidence type="ECO:0000313" key="3">
    <source>
        <dbReference type="Proteomes" id="UP000245469"/>
    </source>
</evidence>
<evidence type="ECO:0000256" key="1">
    <source>
        <dbReference type="SAM" id="Phobius"/>
    </source>
</evidence>
<comment type="caution">
    <text evidence="2">The sequence shown here is derived from an EMBL/GenBank/DDBJ whole genome shotgun (WGS) entry which is preliminary data.</text>
</comment>
<gene>
    <name evidence="2" type="ORF">BXY45_101453</name>
</gene>
<name>A0A316AFB6_9ACTN</name>
<accession>A0A316AFB6</accession>
<dbReference type="Proteomes" id="UP000245469">
    <property type="component" value="Unassembled WGS sequence"/>
</dbReference>
<organism evidence="2 3">
    <name type="scientific">Quadrisphaera granulorum</name>
    <dbReference type="NCBI Taxonomy" id="317664"/>
    <lineage>
        <taxon>Bacteria</taxon>
        <taxon>Bacillati</taxon>
        <taxon>Actinomycetota</taxon>
        <taxon>Actinomycetes</taxon>
        <taxon>Kineosporiales</taxon>
        <taxon>Kineosporiaceae</taxon>
        <taxon>Quadrisphaera</taxon>
    </lineage>
</organism>
<dbReference type="EMBL" id="QGDQ01000001">
    <property type="protein sequence ID" value="PWJ56475.1"/>
    <property type="molecule type" value="Genomic_DNA"/>
</dbReference>
<evidence type="ECO:0000313" key="2">
    <source>
        <dbReference type="EMBL" id="PWJ56475.1"/>
    </source>
</evidence>
<keyword evidence="1" id="KW-1133">Transmembrane helix</keyword>
<sequence>MSSTVVTSAGTVAGSTDACAVALVLAVWVVGAVALALLLAGVIALREHR</sequence>
<keyword evidence="1" id="KW-0812">Transmembrane</keyword>
<dbReference type="RefSeq" id="WP_170131269.1">
    <property type="nucleotide sequence ID" value="NZ_QGDQ01000001.1"/>
</dbReference>
<protein>
    <submittedName>
        <fullName evidence="2">Uncharacterized protein</fullName>
    </submittedName>
</protein>
<proteinExistence type="predicted"/>
<reference evidence="2 3" key="1">
    <citation type="submission" date="2018-03" db="EMBL/GenBank/DDBJ databases">
        <title>Genomic Encyclopedia of Archaeal and Bacterial Type Strains, Phase II (KMG-II): from individual species to whole genera.</title>
        <authorList>
            <person name="Goeker M."/>
        </authorList>
    </citation>
    <scope>NUCLEOTIDE SEQUENCE [LARGE SCALE GENOMIC DNA]</scope>
    <source>
        <strain evidence="2 3">DSM 44889</strain>
    </source>
</reference>